<dbReference type="RefSeq" id="WP_028499421.1">
    <property type="nucleotide sequence ID" value="NZ_CALFSO010000057.1"/>
</dbReference>
<dbReference type="Proteomes" id="UP000244173">
    <property type="component" value="Chromosome"/>
</dbReference>
<reference evidence="2 3" key="1">
    <citation type="submission" date="2018-04" db="EMBL/GenBank/DDBJ databases">
        <title>Denitrifier Microvirgula.</title>
        <authorList>
            <person name="Anderson E."/>
            <person name="Jang J."/>
            <person name="Ishii S."/>
        </authorList>
    </citation>
    <scope>NUCLEOTIDE SEQUENCE [LARGE SCALE GENOMIC DNA]</scope>
    <source>
        <strain evidence="2 3">BE2.4</strain>
    </source>
</reference>
<keyword evidence="1" id="KW-1133">Transmembrane helix</keyword>
<dbReference type="Pfam" id="PF11137">
    <property type="entry name" value="DUF2909"/>
    <property type="match status" value="1"/>
</dbReference>
<accession>A0A2S0PFD1</accession>
<evidence type="ECO:0000313" key="2">
    <source>
        <dbReference type="EMBL" id="AVY96013.1"/>
    </source>
</evidence>
<name>A0A2S0PFD1_9NEIS</name>
<protein>
    <submittedName>
        <fullName evidence="2">DUF2909 domain-containing protein</fullName>
    </submittedName>
</protein>
<gene>
    <name evidence="2" type="ORF">DAI18_07755</name>
</gene>
<dbReference type="STRING" id="1122240.GCA_000620105_02389"/>
<dbReference type="InterPro" id="IPR021313">
    <property type="entry name" value="DUF2909"/>
</dbReference>
<evidence type="ECO:0000256" key="1">
    <source>
        <dbReference type="SAM" id="Phobius"/>
    </source>
</evidence>
<dbReference type="KEGG" id="maer:DAI18_07755"/>
<feature type="transmembrane region" description="Helical" evidence="1">
    <location>
        <begin position="43"/>
        <end position="61"/>
    </location>
</feature>
<keyword evidence="3" id="KW-1185">Reference proteome</keyword>
<sequence>MRYVAIALLILIVLSLGHALRRVLRQPPGSRGAVRALTARIALSLLLFGLLWLGAALGWWAPHGPGR</sequence>
<evidence type="ECO:0000313" key="3">
    <source>
        <dbReference type="Proteomes" id="UP000244173"/>
    </source>
</evidence>
<keyword evidence="1" id="KW-0472">Membrane</keyword>
<keyword evidence="1" id="KW-0812">Transmembrane</keyword>
<proteinExistence type="predicted"/>
<dbReference type="EMBL" id="CP028519">
    <property type="protein sequence ID" value="AVY96013.1"/>
    <property type="molecule type" value="Genomic_DNA"/>
</dbReference>
<organism evidence="2 3">
    <name type="scientific">Microvirgula aerodenitrificans</name>
    <dbReference type="NCBI Taxonomy" id="57480"/>
    <lineage>
        <taxon>Bacteria</taxon>
        <taxon>Pseudomonadati</taxon>
        <taxon>Pseudomonadota</taxon>
        <taxon>Betaproteobacteria</taxon>
        <taxon>Neisseriales</taxon>
        <taxon>Aquaspirillaceae</taxon>
        <taxon>Microvirgula</taxon>
    </lineage>
</organism>
<dbReference type="AlphaFoldDB" id="A0A2S0PFD1"/>